<dbReference type="VEuPathDB" id="FungiDB:BD410DRAFT_833229"/>
<sequence length="183" mass="20305">MQVQQGAGSYYTPLQEMARLNGMQKEAESNIDTVAAARIQMQEVLSGYRHSGDFASFPAIEGHTQYGKGSERTLNGAVGFSVAYLRDWRIIDLKKRDRNFSANENTRAVWKQTNISKGRITTFPERINVTTGRFVIGARGQKFFADINRVVVAHFHTRTTASGLVPSFISTSSSTETGCVIFT</sequence>
<evidence type="ECO:0000313" key="1">
    <source>
        <dbReference type="EMBL" id="TDL13830.1"/>
    </source>
</evidence>
<dbReference type="Proteomes" id="UP000294933">
    <property type="component" value="Unassembled WGS sequence"/>
</dbReference>
<protein>
    <submittedName>
        <fullName evidence="1">Uncharacterized protein</fullName>
    </submittedName>
</protein>
<reference evidence="1 2" key="1">
    <citation type="submission" date="2018-06" db="EMBL/GenBank/DDBJ databases">
        <title>A transcriptomic atlas of mushroom development highlights an independent origin of complex multicellularity.</title>
        <authorList>
            <consortium name="DOE Joint Genome Institute"/>
            <person name="Krizsan K."/>
            <person name="Almasi E."/>
            <person name="Merenyi Z."/>
            <person name="Sahu N."/>
            <person name="Viragh M."/>
            <person name="Koszo T."/>
            <person name="Mondo S."/>
            <person name="Kiss B."/>
            <person name="Balint B."/>
            <person name="Kues U."/>
            <person name="Barry K."/>
            <person name="Hegedus J.C."/>
            <person name="Henrissat B."/>
            <person name="Johnson J."/>
            <person name="Lipzen A."/>
            <person name="Ohm R."/>
            <person name="Nagy I."/>
            <person name="Pangilinan J."/>
            <person name="Yan J."/>
            <person name="Xiong Y."/>
            <person name="Grigoriev I.V."/>
            <person name="Hibbett D.S."/>
            <person name="Nagy L.G."/>
        </authorList>
    </citation>
    <scope>NUCLEOTIDE SEQUENCE [LARGE SCALE GENOMIC DNA]</scope>
    <source>
        <strain evidence="1 2">SZMC22713</strain>
    </source>
</reference>
<dbReference type="AlphaFoldDB" id="A0A4Y7PHE9"/>
<dbReference type="EMBL" id="ML170452">
    <property type="protein sequence ID" value="TDL13830.1"/>
    <property type="molecule type" value="Genomic_DNA"/>
</dbReference>
<organism evidence="1 2">
    <name type="scientific">Rickenella mellea</name>
    <dbReference type="NCBI Taxonomy" id="50990"/>
    <lineage>
        <taxon>Eukaryota</taxon>
        <taxon>Fungi</taxon>
        <taxon>Dikarya</taxon>
        <taxon>Basidiomycota</taxon>
        <taxon>Agaricomycotina</taxon>
        <taxon>Agaricomycetes</taxon>
        <taxon>Hymenochaetales</taxon>
        <taxon>Rickenellaceae</taxon>
        <taxon>Rickenella</taxon>
    </lineage>
</organism>
<dbReference type="OrthoDB" id="3253876at2759"/>
<proteinExistence type="predicted"/>
<name>A0A4Y7PHE9_9AGAM</name>
<keyword evidence="2" id="KW-1185">Reference proteome</keyword>
<accession>A0A4Y7PHE9</accession>
<evidence type="ECO:0000313" key="2">
    <source>
        <dbReference type="Proteomes" id="UP000294933"/>
    </source>
</evidence>
<gene>
    <name evidence="1" type="ORF">BD410DRAFT_833229</name>
</gene>